<evidence type="ECO:0000313" key="1">
    <source>
        <dbReference type="EMBL" id="KAA0033385.1"/>
    </source>
</evidence>
<dbReference type="AlphaFoldDB" id="A0A5A7SW43"/>
<organism evidence="1 2">
    <name type="scientific">Cucumis melo var. makuwa</name>
    <name type="common">Oriental melon</name>
    <dbReference type="NCBI Taxonomy" id="1194695"/>
    <lineage>
        <taxon>Eukaryota</taxon>
        <taxon>Viridiplantae</taxon>
        <taxon>Streptophyta</taxon>
        <taxon>Embryophyta</taxon>
        <taxon>Tracheophyta</taxon>
        <taxon>Spermatophyta</taxon>
        <taxon>Magnoliopsida</taxon>
        <taxon>eudicotyledons</taxon>
        <taxon>Gunneridae</taxon>
        <taxon>Pentapetalae</taxon>
        <taxon>rosids</taxon>
        <taxon>fabids</taxon>
        <taxon>Cucurbitales</taxon>
        <taxon>Cucurbitaceae</taxon>
        <taxon>Benincaseae</taxon>
        <taxon>Cucumis</taxon>
    </lineage>
</organism>
<dbReference type="PANTHER" id="PTHR11439:SF461">
    <property type="entry name" value="OS10G0432200 PROTEIN"/>
    <property type="match status" value="1"/>
</dbReference>
<name>A0A5A7SW43_CUCMM</name>
<protein>
    <submittedName>
        <fullName evidence="1">Mitochondrial protein</fullName>
    </submittedName>
</protein>
<proteinExistence type="predicted"/>
<accession>A0A5A7SW43</accession>
<dbReference type="OrthoDB" id="2012657at2759"/>
<evidence type="ECO:0000313" key="2">
    <source>
        <dbReference type="Proteomes" id="UP000321393"/>
    </source>
</evidence>
<dbReference type="Proteomes" id="UP000321393">
    <property type="component" value="Unassembled WGS sequence"/>
</dbReference>
<comment type="caution">
    <text evidence="1">The sequence shown here is derived from an EMBL/GenBank/DDBJ whole genome shotgun (WGS) entry which is preliminary data.</text>
</comment>
<dbReference type="PANTHER" id="PTHR11439">
    <property type="entry name" value="GAG-POL-RELATED RETROTRANSPOSON"/>
    <property type="match status" value="1"/>
</dbReference>
<sequence length="194" mass="21790">MALVLLAVVAAKQWPLFRWMSTTYFSMGPPLRKFSLYETISNYFSPSPKGITDSATTPTSTDPIVHLTLFDSVPLEDASLYSQLVGSLIYLTVTCPDIAYFDPQTVHFTAVLRVLCYIKGTLGHGLQLSSKQGRVGLWWFLPQERTSWTSDLDKRIQMAQMTKTTEMDELQGAGWKRLGCDESGKSKGCYRIKT</sequence>
<reference evidence="1 2" key="1">
    <citation type="submission" date="2019-08" db="EMBL/GenBank/DDBJ databases">
        <title>Draft genome sequences of two oriental melons (Cucumis melo L. var makuwa).</title>
        <authorList>
            <person name="Kwon S.-Y."/>
        </authorList>
    </citation>
    <scope>NUCLEOTIDE SEQUENCE [LARGE SCALE GENOMIC DNA]</scope>
    <source>
        <strain evidence="2">cv. SW 3</strain>
        <tissue evidence="1">Leaf</tissue>
    </source>
</reference>
<gene>
    <name evidence="1" type="ORF">E6C27_scaffold111G00350</name>
</gene>
<dbReference type="EMBL" id="SSTE01020868">
    <property type="protein sequence ID" value="KAA0033385.1"/>
    <property type="molecule type" value="Genomic_DNA"/>
</dbReference>